<dbReference type="EMBL" id="JABEZY010000004">
    <property type="protein sequence ID" value="MBA0736475.1"/>
    <property type="molecule type" value="Genomic_DNA"/>
</dbReference>
<evidence type="ECO:0000313" key="1">
    <source>
        <dbReference type="EMBL" id="MBA0736475.1"/>
    </source>
</evidence>
<protein>
    <submittedName>
        <fullName evidence="1">Uncharacterized protein</fullName>
    </submittedName>
</protein>
<gene>
    <name evidence="1" type="ORF">Gogos_010026</name>
</gene>
<dbReference type="Proteomes" id="UP000593579">
    <property type="component" value="Unassembled WGS sequence"/>
</dbReference>
<accession>A0A7J9BK66</accession>
<organism evidence="1 2">
    <name type="scientific">Gossypium gossypioides</name>
    <name type="common">Mexican cotton</name>
    <name type="synonym">Selera gossypioides</name>
    <dbReference type="NCBI Taxonomy" id="34282"/>
    <lineage>
        <taxon>Eukaryota</taxon>
        <taxon>Viridiplantae</taxon>
        <taxon>Streptophyta</taxon>
        <taxon>Embryophyta</taxon>
        <taxon>Tracheophyta</taxon>
        <taxon>Spermatophyta</taxon>
        <taxon>Magnoliopsida</taxon>
        <taxon>eudicotyledons</taxon>
        <taxon>Gunneridae</taxon>
        <taxon>Pentapetalae</taxon>
        <taxon>rosids</taxon>
        <taxon>malvids</taxon>
        <taxon>Malvales</taxon>
        <taxon>Malvaceae</taxon>
        <taxon>Malvoideae</taxon>
        <taxon>Gossypium</taxon>
    </lineage>
</organism>
<dbReference type="OrthoDB" id="1422167at2759"/>
<dbReference type="AlphaFoldDB" id="A0A7J9BK66"/>
<keyword evidence="2" id="KW-1185">Reference proteome</keyword>
<reference evidence="1 2" key="1">
    <citation type="journal article" date="2019" name="Genome Biol. Evol.">
        <title>Insights into the evolution of the New World diploid cottons (Gossypium, subgenus Houzingenia) based on genome sequencing.</title>
        <authorList>
            <person name="Grover C.E."/>
            <person name="Arick M.A. 2nd"/>
            <person name="Thrash A."/>
            <person name="Conover J.L."/>
            <person name="Sanders W.S."/>
            <person name="Peterson D.G."/>
            <person name="Frelichowski J.E."/>
            <person name="Scheffler J.A."/>
            <person name="Scheffler B.E."/>
            <person name="Wendel J.F."/>
        </authorList>
    </citation>
    <scope>NUCLEOTIDE SEQUENCE [LARGE SCALE GENOMIC DNA]</scope>
    <source>
        <strain evidence="1">5</strain>
        <tissue evidence="1">Leaf</tissue>
    </source>
</reference>
<sequence length="105" mass="11566">MVLKDRLLTNVEHVRRGLEDNSAYGICGHNFEYALHAIRDCNAAKVILAQVVPVNKQGQFFSGTLKEWFLVNLHNHLRISMGEMCPDGAVKAESGLATAGGVMRD</sequence>
<name>A0A7J9BK66_GOSGO</name>
<comment type="caution">
    <text evidence="1">The sequence shown here is derived from an EMBL/GenBank/DDBJ whole genome shotgun (WGS) entry which is preliminary data.</text>
</comment>
<evidence type="ECO:0000313" key="2">
    <source>
        <dbReference type="Proteomes" id="UP000593579"/>
    </source>
</evidence>
<proteinExistence type="predicted"/>